<protein>
    <submittedName>
        <fullName evidence="1">Uncharacterized protein</fullName>
    </submittedName>
</protein>
<organism evidence="1 2">
    <name type="scientific">Vararia minispora EC-137</name>
    <dbReference type="NCBI Taxonomy" id="1314806"/>
    <lineage>
        <taxon>Eukaryota</taxon>
        <taxon>Fungi</taxon>
        <taxon>Dikarya</taxon>
        <taxon>Basidiomycota</taxon>
        <taxon>Agaricomycotina</taxon>
        <taxon>Agaricomycetes</taxon>
        <taxon>Russulales</taxon>
        <taxon>Lachnocladiaceae</taxon>
        <taxon>Vararia</taxon>
    </lineage>
</organism>
<proteinExistence type="predicted"/>
<dbReference type="Proteomes" id="UP000814128">
    <property type="component" value="Unassembled WGS sequence"/>
</dbReference>
<name>A0ACB8Q5U3_9AGAM</name>
<evidence type="ECO:0000313" key="1">
    <source>
        <dbReference type="EMBL" id="KAI0027144.1"/>
    </source>
</evidence>
<gene>
    <name evidence="1" type="ORF">K488DRAFT_74772</name>
</gene>
<accession>A0ACB8Q5U3</accession>
<dbReference type="EMBL" id="MU273985">
    <property type="protein sequence ID" value="KAI0027144.1"/>
    <property type="molecule type" value="Genomic_DNA"/>
</dbReference>
<reference evidence="1" key="1">
    <citation type="submission" date="2021-02" db="EMBL/GenBank/DDBJ databases">
        <authorList>
            <consortium name="DOE Joint Genome Institute"/>
            <person name="Ahrendt S."/>
            <person name="Looney B.P."/>
            <person name="Miyauchi S."/>
            <person name="Morin E."/>
            <person name="Drula E."/>
            <person name="Courty P.E."/>
            <person name="Chicoki N."/>
            <person name="Fauchery L."/>
            <person name="Kohler A."/>
            <person name="Kuo A."/>
            <person name="Labutti K."/>
            <person name="Pangilinan J."/>
            <person name="Lipzen A."/>
            <person name="Riley R."/>
            <person name="Andreopoulos W."/>
            <person name="He G."/>
            <person name="Johnson J."/>
            <person name="Barry K.W."/>
            <person name="Grigoriev I.V."/>
            <person name="Nagy L."/>
            <person name="Hibbett D."/>
            <person name="Henrissat B."/>
            <person name="Matheny P.B."/>
            <person name="Labbe J."/>
            <person name="Martin F."/>
        </authorList>
    </citation>
    <scope>NUCLEOTIDE SEQUENCE</scope>
    <source>
        <strain evidence="1">EC-137</strain>
    </source>
</reference>
<sequence>MTYFTESYCVDQGSSPPEVYISWKDINSCSAGATILFISEEKRSAVQDDKHNISPLWSALKSEQLGYLLHCRVSYIHAGSPGTGAGIDRNKPGTTRNKGSEPSVQGIRNRYKWTRNRPDKRESHGEAVADDGK</sequence>
<comment type="caution">
    <text evidence="1">The sequence shown here is derived from an EMBL/GenBank/DDBJ whole genome shotgun (WGS) entry which is preliminary data.</text>
</comment>
<keyword evidence="2" id="KW-1185">Reference proteome</keyword>
<reference evidence="1" key="2">
    <citation type="journal article" date="2022" name="New Phytol.">
        <title>Evolutionary transition to the ectomycorrhizal habit in the genomes of a hyperdiverse lineage of mushroom-forming fungi.</title>
        <authorList>
            <person name="Looney B."/>
            <person name="Miyauchi S."/>
            <person name="Morin E."/>
            <person name="Drula E."/>
            <person name="Courty P.E."/>
            <person name="Kohler A."/>
            <person name="Kuo A."/>
            <person name="LaButti K."/>
            <person name="Pangilinan J."/>
            <person name="Lipzen A."/>
            <person name="Riley R."/>
            <person name="Andreopoulos W."/>
            <person name="He G."/>
            <person name="Johnson J."/>
            <person name="Nolan M."/>
            <person name="Tritt A."/>
            <person name="Barry K.W."/>
            <person name="Grigoriev I.V."/>
            <person name="Nagy L.G."/>
            <person name="Hibbett D."/>
            <person name="Henrissat B."/>
            <person name="Matheny P.B."/>
            <person name="Labbe J."/>
            <person name="Martin F.M."/>
        </authorList>
    </citation>
    <scope>NUCLEOTIDE SEQUENCE</scope>
    <source>
        <strain evidence="1">EC-137</strain>
    </source>
</reference>
<evidence type="ECO:0000313" key="2">
    <source>
        <dbReference type="Proteomes" id="UP000814128"/>
    </source>
</evidence>